<name>A0ABY1QHT9_9SPHN</name>
<feature type="transmembrane region" description="Helical" evidence="1">
    <location>
        <begin position="85"/>
        <end position="105"/>
    </location>
</feature>
<dbReference type="Proteomes" id="UP001157910">
    <property type="component" value="Unassembled WGS sequence"/>
</dbReference>
<keyword evidence="1" id="KW-1133">Transmembrane helix</keyword>
<protein>
    <recommendedName>
        <fullName evidence="4">Glycoside hydrolase</fullName>
    </recommendedName>
</protein>
<keyword evidence="3" id="KW-1185">Reference proteome</keyword>
<comment type="caution">
    <text evidence="2">The sequence shown here is derived from an EMBL/GenBank/DDBJ whole genome shotgun (WGS) entry which is preliminary data.</text>
</comment>
<organism evidence="2 3">
    <name type="scientific">Novosphingobium panipatense</name>
    <dbReference type="NCBI Taxonomy" id="428991"/>
    <lineage>
        <taxon>Bacteria</taxon>
        <taxon>Pseudomonadati</taxon>
        <taxon>Pseudomonadota</taxon>
        <taxon>Alphaproteobacteria</taxon>
        <taxon>Sphingomonadales</taxon>
        <taxon>Sphingomonadaceae</taxon>
        <taxon>Novosphingobium</taxon>
    </lineage>
</organism>
<proteinExistence type="predicted"/>
<feature type="transmembrane region" description="Helical" evidence="1">
    <location>
        <begin position="302"/>
        <end position="322"/>
    </location>
</feature>
<evidence type="ECO:0000313" key="3">
    <source>
        <dbReference type="Proteomes" id="UP001157910"/>
    </source>
</evidence>
<keyword evidence="1" id="KW-0472">Membrane</keyword>
<evidence type="ECO:0000256" key="1">
    <source>
        <dbReference type="SAM" id="Phobius"/>
    </source>
</evidence>
<reference evidence="2 3" key="1">
    <citation type="submission" date="2017-05" db="EMBL/GenBank/DDBJ databases">
        <authorList>
            <person name="Varghese N."/>
            <person name="Submissions S."/>
        </authorList>
    </citation>
    <scope>NUCLEOTIDE SEQUENCE [LARGE SCALE GENOMIC DNA]</scope>
    <source>
        <strain evidence="2 3">SM16</strain>
    </source>
</reference>
<evidence type="ECO:0000313" key="2">
    <source>
        <dbReference type="EMBL" id="SMP69995.1"/>
    </source>
</evidence>
<accession>A0ABY1QHT9</accession>
<sequence>MELTAVGALQLLLALALFGFGSLTPLFALVVASTLLGGSAAVFLPALGGSSVSPAHFALGLLLLRCVLPGGVAPGAMRAAVEGNAWLVLFVAYGILAALVLPRLFEGALDVTPLRGQLRERYGSETARILAAAPLRFTAQNLTTAIYMAGTLGMALAAHAVVRMPRGSEALVRTGATLALVHGITGFASVALRDTPVDTALGFFRNGAYAQLDHRWEGFVRMNGIWPEASSFAAFGVGWFVFNFECWLRRVEPHLTGPAALVLGLALLASTSTTAYVGLALSGGALLVRAATTPGLIAPDRLAWLSLVAIGAVIAVSALLVLDPLLAAAMRKLLEHTTVDKAASFSGRQRLFWARQGIDAFVISHGLGIGPGSFRSSSLATAILGSTGVVGAVAFLAHLLRTLGPLALSTYRPVGDRQCDIGASAAWAVLVGAGVASVSAPSCDPGLTFAILSGSAIALRGRTRPLTSSSAAPAAPAQAPA</sequence>
<keyword evidence="1" id="KW-0812">Transmembrane</keyword>
<feature type="transmembrane region" description="Helical" evidence="1">
    <location>
        <begin position="379"/>
        <end position="400"/>
    </location>
</feature>
<gene>
    <name evidence="2" type="ORF">SAMN06296065_105219</name>
</gene>
<feature type="transmembrane region" description="Helical" evidence="1">
    <location>
        <begin position="260"/>
        <end position="282"/>
    </location>
</feature>
<dbReference type="RefSeq" id="WP_283406188.1">
    <property type="nucleotide sequence ID" value="NZ_FXUI01000005.1"/>
</dbReference>
<feature type="transmembrane region" description="Helical" evidence="1">
    <location>
        <begin position="174"/>
        <end position="192"/>
    </location>
</feature>
<feature type="transmembrane region" description="Helical" evidence="1">
    <location>
        <begin position="144"/>
        <end position="162"/>
    </location>
</feature>
<evidence type="ECO:0008006" key="4">
    <source>
        <dbReference type="Google" id="ProtNLM"/>
    </source>
</evidence>
<feature type="transmembrane region" description="Helical" evidence="1">
    <location>
        <begin position="229"/>
        <end position="248"/>
    </location>
</feature>
<dbReference type="EMBL" id="FXUI01000005">
    <property type="protein sequence ID" value="SMP69995.1"/>
    <property type="molecule type" value="Genomic_DNA"/>
</dbReference>